<evidence type="ECO:0000256" key="1">
    <source>
        <dbReference type="SAM" id="SignalP"/>
    </source>
</evidence>
<proteinExistence type="predicted"/>
<evidence type="ECO:0000313" key="3">
    <source>
        <dbReference type="Proteomes" id="UP000499080"/>
    </source>
</evidence>
<gene>
    <name evidence="2" type="ORF">AVEN_216822_1</name>
</gene>
<feature type="chain" id="PRO_5021294550" evidence="1">
    <location>
        <begin position="18"/>
        <end position="129"/>
    </location>
</feature>
<dbReference type="AlphaFoldDB" id="A0A4Y2JJT7"/>
<reference evidence="2 3" key="1">
    <citation type="journal article" date="2019" name="Sci. Rep.">
        <title>Orb-weaving spider Araneus ventricosus genome elucidates the spidroin gene catalogue.</title>
        <authorList>
            <person name="Kono N."/>
            <person name="Nakamura H."/>
            <person name="Ohtoshi R."/>
            <person name="Moran D.A.P."/>
            <person name="Shinohara A."/>
            <person name="Yoshida Y."/>
            <person name="Fujiwara M."/>
            <person name="Mori M."/>
            <person name="Tomita M."/>
            <person name="Arakawa K."/>
        </authorList>
    </citation>
    <scope>NUCLEOTIDE SEQUENCE [LARGE SCALE GENOMIC DNA]</scope>
</reference>
<feature type="signal peptide" evidence="1">
    <location>
        <begin position="1"/>
        <end position="17"/>
    </location>
</feature>
<comment type="caution">
    <text evidence="2">The sequence shown here is derived from an EMBL/GenBank/DDBJ whole genome shotgun (WGS) entry which is preliminary data.</text>
</comment>
<evidence type="ECO:0000313" key="2">
    <source>
        <dbReference type="EMBL" id="GBM89709.1"/>
    </source>
</evidence>
<keyword evidence="1" id="KW-0732">Signal</keyword>
<name>A0A4Y2JJT7_ARAVE</name>
<dbReference type="EMBL" id="BGPR01003566">
    <property type="protein sequence ID" value="GBM89709.1"/>
    <property type="molecule type" value="Genomic_DNA"/>
</dbReference>
<keyword evidence="3" id="KW-1185">Reference proteome</keyword>
<organism evidence="2 3">
    <name type="scientific">Araneus ventricosus</name>
    <name type="common">Orbweaver spider</name>
    <name type="synonym">Epeira ventricosa</name>
    <dbReference type="NCBI Taxonomy" id="182803"/>
    <lineage>
        <taxon>Eukaryota</taxon>
        <taxon>Metazoa</taxon>
        <taxon>Ecdysozoa</taxon>
        <taxon>Arthropoda</taxon>
        <taxon>Chelicerata</taxon>
        <taxon>Arachnida</taxon>
        <taxon>Araneae</taxon>
        <taxon>Araneomorphae</taxon>
        <taxon>Entelegynae</taxon>
        <taxon>Araneoidea</taxon>
        <taxon>Araneidae</taxon>
        <taxon>Araneus</taxon>
    </lineage>
</organism>
<accession>A0A4Y2JJT7</accession>
<protein>
    <submittedName>
        <fullName evidence="2">Uncharacterized protein</fullName>
    </submittedName>
</protein>
<dbReference type="Proteomes" id="UP000499080">
    <property type="component" value="Unassembled WGS sequence"/>
</dbReference>
<sequence length="129" mass="14778">MSMKRILLFSFVQICSSEIPGHVTPMKINLCDEYKFVKRFNESIEIFFPNFSIVFKEADVVTSDSRSNFMFEVNIIYSGEFFGSKFGRHCQLAFIFNTIPVLTDIVGNGSALRKPLHKLFRSIVLNAAH</sequence>